<accession>A0A813GN35</accession>
<evidence type="ECO:0000256" key="1">
    <source>
        <dbReference type="SAM" id="Phobius"/>
    </source>
</evidence>
<protein>
    <submittedName>
        <fullName evidence="2">Uncharacterized protein</fullName>
    </submittedName>
</protein>
<feature type="transmembrane region" description="Helical" evidence="1">
    <location>
        <begin position="169"/>
        <end position="189"/>
    </location>
</feature>
<name>A0A813GN35_POLGL</name>
<evidence type="ECO:0000313" key="2">
    <source>
        <dbReference type="EMBL" id="CAE8624279.1"/>
    </source>
</evidence>
<reference evidence="2" key="1">
    <citation type="submission" date="2021-02" db="EMBL/GenBank/DDBJ databases">
        <authorList>
            <person name="Dougan E. K."/>
            <person name="Rhodes N."/>
            <person name="Thang M."/>
            <person name="Chan C."/>
        </authorList>
    </citation>
    <scope>NUCLEOTIDE SEQUENCE</scope>
</reference>
<keyword evidence="1" id="KW-1133">Transmembrane helix</keyword>
<comment type="caution">
    <text evidence="2">The sequence shown here is derived from an EMBL/GenBank/DDBJ whole genome shotgun (WGS) entry which is preliminary data.</text>
</comment>
<sequence length="264" mass="28316">MAASAALLLGPVDVETVQQLRVQGGLFHGASVAEIEGNVTDPWAVRSRLRGAQGGNAEVLRAYARFLRASHDAKVVILAHVPPTDGQTLQSHLRVTPLSRTSYASTQVHDPRVRINRQLILPVGANLGLGAPILQQEAASDASAAASIFSPLLLGKWYKWCLQLMAAPWGPQWLVTCFVAFLLIGVLANPRVLVRLCFRGGASLTSTVVKAAALTVEEMTSELFEDIISDATSIRPAPTAGGITTSVQSLFFIFMGWVYGHQHV</sequence>
<evidence type="ECO:0000313" key="3">
    <source>
        <dbReference type="Proteomes" id="UP000654075"/>
    </source>
</evidence>
<keyword evidence="3" id="KW-1185">Reference proteome</keyword>
<gene>
    <name evidence="2" type="ORF">PGLA1383_LOCUS41426</name>
</gene>
<keyword evidence="1" id="KW-0472">Membrane</keyword>
<dbReference type="Proteomes" id="UP000654075">
    <property type="component" value="Unassembled WGS sequence"/>
</dbReference>
<dbReference type="EMBL" id="CAJNNV010028351">
    <property type="protein sequence ID" value="CAE8624279.1"/>
    <property type="molecule type" value="Genomic_DNA"/>
</dbReference>
<organism evidence="2 3">
    <name type="scientific">Polarella glacialis</name>
    <name type="common">Dinoflagellate</name>
    <dbReference type="NCBI Taxonomy" id="89957"/>
    <lineage>
        <taxon>Eukaryota</taxon>
        <taxon>Sar</taxon>
        <taxon>Alveolata</taxon>
        <taxon>Dinophyceae</taxon>
        <taxon>Suessiales</taxon>
        <taxon>Suessiaceae</taxon>
        <taxon>Polarella</taxon>
    </lineage>
</organism>
<keyword evidence="1" id="KW-0812">Transmembrane</keyword>
<proteinExistence type="predicted"/>
<dbReference type="AlphaFoldDB" id="A0A813GN35"/>